<dbReference type="Gene3D" id="3.30.460.10">
    <property type="entry name" value="Beta Polymerase, domain 2"/>
    <property type="match status" value="1"/>
</dbReference>
<dbReference type="CDD" id="cd05403">
    <property type="entry name" value="NT_KNTase_like"/>
    <property type="match status" value="1"/>
</dbReference>
<reference evidence="2 3" key="1">
    <citation type="submission" date="2020-08" db="EMBL/GenBank/DDBJ databases">
        <title>A Genomic Blueprint of the Chicken Gut Microbiome.</title>
        <authorList>
            <person name="Gilroy R."/>
            <person name="Ravi A."/>
            <person name="Getino M."/>
            <person name="Pursley I."/>
            <person name="Horton D.L."/>
            <person name="Alikhan N.-F."/>
            <person name="Baker D."/>
            <person name="Gharbi K."/>
            <person name="Hall N."/>
            <person name="Watson M."/>
            <person name="Adriaenssens E.M."/>
            <person name="Foster-Nyarko E."/>
            <person name="Jarju S."/>
            <person name="Secka A."/>
            <person name="Antonio M."/>
            <person name="Oren A."/>
            <person name="Chaudhuri R."/>
            <person name="La Ragione R.M."/>
            <person name="Hildebrand F."/>
            <person name="Pallen M.J."/>
        </authorList>
    </citation>
    <scope>NUCLEOTIDE SEQUENCE [LARGE SCALE GENOMIC DNA]</scope>
    <source>
        <strain evidence="2 3">A46</strain>
    </source>
</reference>
<name>A0ABR8XV68_9BACL</name>
<dbReference type="Pfam" id="PF01909">
    <property type="entry name" value="NTP_transf_2"/>
    <property type="match status" value="1"/>
</dbReference>
<evidence type="ECO:0000259" key="1">
    <source>
        <dbReference type="Pfam" id="PF01909"/>
    </source>
</evidence>
<dbReference type="EMBL" id="JACSPZ010000002">
    <property type="protein sequence ID" value="MBD8035846.1"/>
    <property type="molecule type" value="Genomic_DNA"/>
</dbReference>
<dbReference type="InterPro" id="IPR002934">
    <property type="entry name" value="Polymerase_NTP_transf_dom"/>
</dbReference>
<protein>
    <submittedName>
        <fullName evidence="2">Nucleotidyltransferase domain-containing protein</fullName>
    </submittedName>
</protein>
<proteinExistence type="predicted"/>
<accession>A0ABR8XV68</accession>
<dbReference type="InterPro" id="IPR043519">
    <property type="entry name" value="NT_sf"/>
</dbReference>
<dbReference type="RefSeq" id="WP_191698822.1">
    <property type="nucleotide sequence ID" value="NZ_JACSPZ010000002.1"/>
</dbReference>
<evidence type="ECO:0000313" key="3">
    <source>
        <dbReference type="Proteomes" id="UP000619101"/>
    </source>
</evidence>
<gene>
    <name evidence="2" type="ORF">H9635_03770</name>
</gene>
<dbReference type="SUPFAM" id="SSF81301">
    <property type="entry name" value="Nucleotidyltransferase"/>
    <property type="match status" value="1"/>
</dbReference>
<sequence length="251" mass="29438">MHLDEVVQVLLASLKENPLVKAVFLKGSIARNEHDSFSDIDLYCLVEEDDVTSFLPDRLEHLKAYKELIFWDDIFIVAPQILGVYEDFIHIDLYTVTSKTLNEKDHIKILYDPQHYLSDYEPSLQVSPAQFIEAVDDAIWFLYQYNQSAKRGNDLWCCHLLHLSFDNIGTILLHHYCPEKAILGLKTLESAIPGDKVEQMHNIMNHIGINTHKEAARYMCHLLEQEKEWIFSELEEPERILRFWERVLQII</sequence>
<organism evidence="2 3">
    <name type="scientific">Solibacillus faecavium</name>
    <dbReference type="NCBI Taxonomy" id="2762221"/>
    <lineage>
        <taxon>Bacteria</taxon>
        <taxon>Bacillati</taxon>
        <taxon>Bacillota</taxon>
        <taxon>Bacilli</taxon>
        <taxon>Bacillales</taxon>
        <taxon>Caryophanaceae</taxon>
        <taxon>Solibacillus</taxon>
    </lineage>
</organism>
<evidence type="ECO:0000313" key="2">
    <source>
        <dbReference type="EMBL" id="MBD8035846.1"/>
    </source>
</evidence>
<feature type="domain" description="Polymerase nucleotidyl transferase" evidence="1">
    <location>
        <begin position="10"/>
        <end position="73"/>
    </location>
</feature>
<comment type="caution">
    <text evidence="2">The sequence shown here is derived from an EMBL/GenBank/DDBJ whole genome shotgun (WGS) entry which is preliminary data.</text>
</comment>
<dbReference type="Proteomes" id="UP000619101">
    <property type="component" value="Unassembled WGS sequence"/>
</dbReference>
<keyword evidence="3" id="KW-1185">Reference proteome</keyword>